<reference evidence="2" key="1">
    <citation type="submission" date="2021-01" db="EMBL/GenBank/DDBJ databases">
        <authorList>
            <person name="Corre E."/>
            <person name="Pelletier E."/>
            <person name="Niang G."/>
            <person name="Scheremetjew M."/>
            <person name="Finn R."/>
            <person name="Kale V."/>
            <person name="Holt S."/>
            <person name="Cochrane G."/>
            <person name="Meng A."/>
            <person name="Brown T."/>
            <person name="Cohen L."/>
        </authorList>
    </citation>
    <scope>NUCLEOTIDE SEQUENCE</scope>
    <source>
        <strain evidence="2">NIES-381</strain>
    </source>
</reference>
<protein>
    <submittedName>
        <fullName evidence="2">Uncharacterized protein</fullName>
    </submittedName>
</protein>
<feature type="compositionally biased region" description="Polar residues" evidence="1">
    <location>
        <begin position="74"/>
        <end position="86"/>
    </location>
</feature>
<evidence type="ECO:0000313" key="2">
    <source>
        <dbReference type="EMBL" id="CAD9044595.1"/>
    </source>
</evidence>
<dbReference type="EMBL" id="HBGA01153564">
    <property type="protein sequence ID" value="CAD9044595.1"/>
    <property type="molecule type" value="Transcribed_RNA"/>
</dbReference>
<feature type="region of interest" description="Disordered" evidence="1">
    <location>
        <begin position="67"/>
        <end position="117"/>
    </location>
</feature>
<sequence length="134" mass="14740">MQRKFIKAQAGMQTVGKRGEMNRPLSTPSTLPLDEASIPVALAVDPFWAAPATMKLEQTCTIRISKRTRADHTPVTTDQNHQSTSIPLPPSGLAPNRRWCTPPKHAQEQPAPAHQNQGALRTQIWLVLEAVMSS</sequence>
<feature type="region of interest" description="Disordered" evidence="1">
    <location>
        <begin position="1"/>
        <end position="26"/>
    </location>
</feature>
<name>A0A7S1JIJ5_9EUGL</name>
<organism evidence="2">
    <name type="scientific">Eutreptiella gymnastica</name>
    <dbReference type="NCBI Taxonomy" id="73025"/>
    <lineage>
        <taxon>Eukaryota</taxon>
        <taxon>Discoba</taxon>
        <taxon>Euglenozoa</taxon>
        <taxon>Euglenida</taxon>
        <taxon>Spirocuta</taxon>
        <taxon>Euglenophyceae</taxon>
        <taxon>Eutreptiales</taxon>
        <taxon>Eutreptiaceae</taxon>
        <taxon>Eutreptiella</taxon>
    </lineage>
</organism>
<accession>A0A7S1JIJ5</accession>
<gene>
    <name evidence="2" type="ORF">EGYM00392_LOCUS55779</name>
</gene>
<proteinExistence type="predicted"/>
<evidence type="ECO:0000256" key="1">
    <source>
        <dbReference type="SAM" id="MobiDB-lite"/>
    </source>
</evidence>
<dbReference type="AlphaFoldDB" id="A0A7S1JIJ5"/>